<keyword evidence="1" id="KW-0472">Membrane</keyword>
<evidence type="ECO:0008006" key="4">
    <source>
        <dbReference type="Google" id="ProtNLM"/>
    </source>
</evidence>
<feature type="transmembrane region" description="Helical" evidence="1">
    <location>
        <begin position="97"/>
        <end position="117"/>
    </location>
</feature>
<keyword evidence="1" id="KW-1133">Transmembrane helix</keyword>
<name>A0ABU1AS08_9BACT</name>
<sequence length="119" mass="12901">MNPNIYQVLHIVGIAMVFLGYGALLARSMAAPDNVSVRKLGSITSGIGLLLILVAGFGLISKLGHSFTSPWLIVKMVIWLALGGLIVLINRKPQFAVILWWLLILLGAIAASMVYIVRF</sequence>
<reference evidence="2 3" key="1">
    <citation type="submission" date="2023-04" db="EMBL/GenBank/DDBJ databases">
        <title>A novel bacteria isolated from coastal sediment.</title>
        <authorList>
            <person name="Liu X.-J."/>
            <person name="Du Z.-J."/>
        </authorList>
    </citation>
    <scope>NUCLEOTIDE SEQUENCE [LARGE SCALE GENOMIC DNA]</scope>
    <source>
        <strain evidence="2 3">SDUM461004</strain>
    </source>
</reference>
<evidence type="ECO:0000313" key="2">
    <source>
        <dbReference type="EMBL" id="MDQ8196388.1"/>
    </source>
</evidence>
<organism evidence="2 3">
    <name type="scientific">Thalassobacterium sedimentorum</name>
    <dbReference type="NCBI Taxonomy" id="3041258"/>
    <lineage>
        <taxon>Bacteria</taxon>
        <taxon>Pseudomonadati</taxon>
        <taxon>Verrucomicrobiota</taxon>
        <taxon>Opitutia</taxon>
        <taxon>Puniceicoccales</taxon>
        <taxon>Coraliomargaritaceae</taxon>
        <taxon>Thalassobacterium</taxon>
    </lineage>
</organism>
<feature type="transmembrane region" description="Helical" evidence="1">
    <location>
        <begin position="72"/>
        <end position="90"/>
    </location>
</feature>
<evidence type="ECO:0000313" key="3">
    <source>
        <dbReference type="Proteomes" id="UP001243717"/>
    </source>
</evidence>
<feature type="transmembrane region" description="Helical" evidence="1">
    <location>
        <begin position="40"/>
        <end position="60"/>
    </location>
</feature>
<dbReference type="RefSeq" id="WP_308986821.1">
    <property type="nucleotide sequence ID" value="NZ_JARXIC010000076.1"/>
</dbReference>
<keyword evidence="3" id="KW-1185">Reference proteome</keyword>
<dbReference type="Proteomes" id="UP001243717">
    <property type="component" value="Unassembled WGS sequence"/>
</dbReference>
<evidence type="ECO:0000256" key="1">
    <source>
        <dbReference type="SAM" id="Phobius"/>
    </source>
</evidence>
<feature type="transmembrane region" description="Helical" evidence="1">
    <location>
        <begin position="6"/>
        <end position="28"/>
    </location>
</feature>
<protein>
    <recommendedName>
        <fullName evidence="4">Invasion protein</fullName>
    </recommendedName>
</protein>
<keyword evidence="1" id="KW-0812">Transmembrane</keyword>
<accession>A0ABU1AS08</accession>
<comment type="caution">
    <text evidence="2">The sequence shown here is derived from an EMBL/GenBank/DDBJ whole genome shotgun (WGS) entry which is preliminary data.</text>
</comment>
<proteinExistence type="predicted"/>
<dbReference type="EMBL" id="JARXIC010000076">
    <property type="protein sequence ID" value="MDQ8196388.1"/>
    <property type="molecule type" value="Genomic_DNA"/>
</dbReference>
<gene>
    <name evidence="2" type="ORF">QEH59_18305</name>
</gene>